<dbReference type="eggNOG" id="COG4335">
    <property type="taxonomic scope" value="Bacteria"/>
</dbReference>
<dbReference type="EMBL" id="JRJU01000008">
    <property type="protein sequence ID" value="KHF40611.1"/>
    <property type="molecule type" value="Genomic_DNA"/>
</dbReference>
<dbReference type="PROSITE" id="PS50077">
    <property type="entry name" value="HEAT_REPEAT"/>
    <property type="match status" value="1"/>
</dbReference>
<dbReference type="SUPFAM" id="SSF48371">
    <property type="entry name" value="ARM repeat"/>
    <property type="match status" value="1"/>
</dbReference>
<evidence type="ECO:0008006" key="3">
    <source>
        <dbReference type="Google" id="ProtNLM"/>
    </source>
</evidence>
<dbReference type="Pfam" id="PF08713">
    <property type="entry name" value="DNA_alkylation"/>
    <property type="match status" value="1"/>
</dbReference>
<keyword evidence="2" id="KW-1185">Reference proteome</keyword>
<name>A0A0B0ILR7_9BACI</name>
<dbReference type="InterPro" id="IPR016024">
    <property type="entry name" value="ARM-type_fold"/>
</dbReference>
<evidence type="ECO:0000313" key="2">
    <source>
        <dbReference type="Proteomes" id="UP000030832"/>
    </source>
</evidence>
<dbReference type="AlphaFoldDB" id="A0A0B0ILR7"/>
<gene>
    <name evidence="1" type="ORF">LQ50_08840</name>
</gene>
<dbReference type="RefSeq" id="WP_034628028.1">
    <property type="nucleotide sequence ID" value="NZ_JRJU01000008.1"/>
</dbReference>
<evidence type="ECO:0000313" key="1">
    <source>
        <dbReference type="EMBL" id="KHF40611.1"/>
    </source>
</evidence>
<dbReference type="Gene3D" id="1.25.40.290">
    <property type="entry name" value="ARM repeat domains"/>
    <property type="match status" value="1"/>
</dbReference>
<protein>
    <recommendedName>
        <fullName evidence="3">DNA alkylation repair protein</fullName>
    </recommendedName>
</protein>
<comment type="caution">
    <text evidence="1">The sequence shown here is derived from an EMBL/GenBank/DDBJ whole genome shotgun (WGS) entry which is preliminary data.</text>
</comment>
<dbReference type="InterPro" id="IPR021133">
    <property type="entry name" value="HEAT_type_2"/>
</dbReference>
<accession>A0A0B0ILR7</accession>
<dbReference type="OrthoDB" id="9797162at2"/>
<reference evidence="1 2" key="1">
    <citation type="submission" date="2014-09" db="EMBL/GenBank/DDBJ databases">
        <title>Genome sequencing and annotation of Bacillus Okhensis strain Kh10-101T.</title>
        <authorList>
            <person name="Prakash J.S."/>
        </authorList>
    </citation>
    <scope>NUCLEOTIDE SEQUENCE [LARGE SCALE GENOMIC DNA]</scope>
    <source>
        <strain evidence="2">Kh10-101T</strain>
    </source>
</reference>
<dbReference type="Proteomes" id="UP000030832">
    <property type="component" value="Unassembled WGS sequence"/>
</dbReference>
<dbReference type="InterPro" id="IPR014825">
    <property type="entry name" value="DNA_alkylation"/>
</dbReference>
<proteinExistence type="predicted"/>
<sequence>MEKLKDIYNVEFVDLLTEAVKKEYPDFNRTKCENFIFQRDWQELALKQRMRRITEALHATLPKDYLEGLRILHKVEPTLKEGLRGLIFPDYVEQYGINHWDQSMQALKTFTQFSTAEFAVRPFLLANLEKMITQLFEWSTETNEHVRRLASEGARPRLPWGITVPALKENPSLILPILENLKRDPSLYVRKSVANNLNDISKTHPELVREIAEKWYGTHEHTDWIVKHACRTLLKKGDQQVLAIFGYENDEAITLDHFTCSDKVKIGEGIQFSFHVHATENKKARIEYAIDYVKARGHRNRKVFKITETKLLSQQAKEYSKKHSFKDLSTRIHYQGVHTITIIINGTAKASLDFEVI</sequence>
<organism evidence="1 2">
    <name type="scientific">Halalkalibacter okhensis</name>
    <dbReference type="NCBI Taxonomy" id="333138"/>
    <lineage>
        <taxon>Bacteria</taxon>
        <taxon>Bacillati</taxon>
        <taxon>Bacillota</taxon>
        <taxon>Bacilli</taxon>
        <taxon>Bacillales</taxon>
        <taxon>Bacillaceae</taxon>
        <taxon>Halalkalibacter</taxon>
    </lineage>
</organism>